<dbReference type="Proteomes" id="UP000001901">
    <property type="component" value="Chromosome"/>
</dbReference>
<dbReference type="EMBL" id="CP001857">
    <property type="protein sequence ID" value="ADB57752.1"/>
    <property type="molecule type" value="Genomic_DNA"/>
</dbReference>
<sequence>MYLVDKEKGVALIKNDSVVTRHLRFSGRILAGLRVIFWGNIEAEEVYLGKGCVVMGDILCDKAVIGACTRFNRIIASDFALIQSKCMGRYVKARNVQIAEGCTIGEVEADENIIIDGNSKIGKLNAKKILAFSNAEGMGSEAGKTESES</sequence>
<dbReference type="InterPro" id="IPR011004">
    <property type="entry name" value="Trimer_LpxA-like_sf"/>
</dbReference>
<dbReference type="KEGG" id="apo:Arcpr_0688"/>
<organism evidence="1 2">
    <name type="scientific">Archaeoglobus profundus (strain DSM 5631 / JCM 9629 / NBRC 100127 / Av18)</name>
    <dbReference type="NCBI Taxonomy" id="572546"/>
    <lineage>
        <taxon>Archaea</taxon>
        <taxon>Methanobacteriati</taxon>
        <taxon>Methanobacteriota</taxon>
        <taxon>Archaeoglobi</taxon>
        <taxon>Archaeoglobales</taxon>
        <taxon>Archaeoglobaceae</taxon>
        <taxon>Archaeoglobus</taxon>
    </lineage>
</organism>
<evidence type="ECO:0000313" key="1">
    <source>
        <dbReference type="EMBL" id="ADB57752.1"/>
    </source>
</evidence>
<protein>
    <submittedName>
        <fullName evidence="1">Uncharacterized protein</fullName>
    </submittedName>
</protein>
<dbReference type="Gene3D" id="2.160.10.10">
    <property type="entry name" value="Hexapeptide repeat proteins"/>
    <property type="match status" value="1"/>
</dbReference>
<dbReference type="STRING" id="572546.Arcpr_0688"/>
<dbReference type="RefSeq" id="WP_012940088.1">
    <property type="nucleotide sequence ID" value="NC_013741.1"/>
</dbReference>
<name>D2RHH7_ARCPA</name>
<dbReference type="AlphaFoldDB" id="D2RHH7"/>
<gene>
    <name evidence="1" type="ordered locus">Arcpr_0688</name>
</gene>
<dbReference type="PaxDb" id="572546-Arcpr_0688"/>
<evidence type="ECO:0000313" key="2">
    <source>
        <dbReference type="Proteomes" id="UP000001901"/>
    </source>
</evidence>
<accession>D2RHH7</accession>
<dbReference type="GeneID" id="8739348"/>
<keyword evidence="2" id="KW-1185">Reference proteome</keyword>
<proteinExistence type="predicted"/>
<dbReference type="HOGENOM" id="CLU_1880977_0_0_2"/>
<dbReference type="eggNOG" id="arCOG04381">
    <property type="taxonomic scope" value="Archaea"/>
</dbReference>
<dbReference type="OrthoDB" id="51546at2157"/>
<dbReference type="SUPFAM" id="SSF51161">
    <property type="entry name" value="Trimeric LpxA-like enzymes"/>
    <property type="match status" value="1"/>
</dbReference>
<reference evidence="1 2" key="1">
    <citation type="journal article" date="2010" name="Stand. Genomic Sci.">
        <title>Complete genome sequence of Archaeoglobus profundus type strain (AV18).</title>
        <authorList>
            <person name="von Jan M."/>
            <person name="Lapidus A."/>
            <person name="Del Rio T.G."/>
            <person name="Copeland A."/>
            <person name="Tice H."/>
            <person name="Cheng J.F."/>
            <person name="Lucas S."/>
            <person name="Chen F."/>
            <person name="Nolan M."/>
            <person name="Goodwin L."/>
            <person name="Han C."/>
            <person name="Pitluck S."/>
            <person name="Liolios K."/>
            <person name="Ivanova N."/>
            <person name="Mavromatis K."/>
            <person name="Ovchinnikova G."/>
            <person name="Chertkov O."/>
            <person name="Pati A."/>
            <person name="Chen A."/>
            <person name="Palaniappan K."/>
            <person name="Land M."/>
            <person name="Hauser L."/>
            <person name="Chang Y.J."/>
            <person name="Jeffries C.D."/>
            <person name="Saunders E."/>
            <person name="Brettin T."/>
            <person name="Detter J.C."/>
            <person name="Chain P."/>
            <person name="Eichinger K."/>
            <person name="Huber H."/>
            <person name="Spring S."/>
            <person name="Rohde M."/>
            <person name="Goker M."/>
            <person name="Wirth R."/>
            <person name="Woyke T."/>
            <person name="Bristow J."/>
            <person name="Eisen J.A."/>
            <person name="Markowitz V."/>
            <person name="Hugenholtz P."/>
            <person name="Kyrpides N.C."/>
            <person name="Klenk H.P."/>
        </authorList>
    </citation>
    <scope>NUCLEOTIDE SEQUENCE [LARGE SCALE GENOMIC DNA]</scope>
    <source>
        <strain evidence="2">DSM 5631 / JCM 9629 / NBRC 100127 / Av18</strain>
    </source>
</reference>